<reference evidence="3 4" key="1">
    <citation type="journal article" date="2016" name="Environ. Microbiol.">
        <title>New Methyloceanibacter diversity from North Sea sediments includes methanotroph containing solely the soluble methane monooxygenase.</title>
        <authorList>
            <person name="Vekeman B."/>
            <person name="Kerckhof F.M."/>
            <person name="Cremers G."/>
            <person name="de Vos P."/>
            <person name="Vandamme P."/>
            <person name="Boon N."/>
            <person name="Op den Camp H.J."/>
            <person name="Heylen K."/>
        </authorList>
    </citation>
    <scope>NUCLEOTIDE SEQUENCE [LARGE SCALE GENOMIC DNA]</scope>
    <source>
        <strain evidence="3 4">R-67175</strain>
    </source>
</reference>
<name>A0A1E3W4H1_9HYPH</name>
<evidence type="ECO:0000313" key="4">
    <source>
        <dbReference type="Proteomes" id="UP000094472"/>
    </source>
</evidence>
<organism evidence="3 4">
    <name type="scientific">Methyloceanibacter superfactus</name>
    <dbReference type="NCBI Taxonomy" id="1774969"/>
    <lineage>
        <taxon>Bacteria</taxon>
        <taxon>Pseudomonadati</taxon>
        <taxon>Pseudomonadota</taxon>
        <taxon>Alphaproteobacteria</taxon>
        <taxon>Hyphomicrobiales</taxon>
        <taxon>Hyphomicrobiaceae</taxon>
        <taxon>Methyloceanibacter</taxon>
    </lineage>
</organism>
<dbReference type="Pfam" id="PF05170">
    <property type="entry name" value="AsmA"/>
    <property type="match status" value="1"/>
</dbReference>
<dbReference type="InterPro" id="IPR052894">
    <property type="entry name" value="AsmA-related"/>
</dbReference>
<proteinExistence type="predicted"/>
<dbReference type="Proteomes" id="UP000094472">
    <property type="component" value="Unassembled WGS sequence"/>
</dbReference>
<dbReference type="EMBL" id="LPWF01000013">
    <property type="protein sequence ID" value="ODS00402.1"/>
    <property type="molecule type" value="Genomic_DNA"/>
</dbReference>
<dbReference type="RefSeq" id="WP_069440974.1">
    <property type="nucleotide sequence ID" value="NZ_LPWF01000013.1"/>
</dbReference>
<evidence type="ECO:0000313" key="3">
    <source>
        <dbReference type="EMBL" id="ODS00402.1"/>
    </source>
</evidence>
<protein>
    <recommendedName>
        <fullName evidence="2">AsmA domain-containing protein</fullName>
    </recommendedName>
</protein>
<feature type="region of interest" description="Disordered" evidence="1">
    <location>
        <begin position="385"/>
        <end position="425"/>
    </location>
</feature>
<dbReference type="PANTHER" id="PTHR30441">
    <property type="entry name" value="DUF748 DOMAIN-CONTAINING PROTEIN"/>
    <property type="match status" value="1"/>
</dbReference>
<dbReference type="STRING" id="1774969.AUC69_00555"/>
<comment type="caution">
    <text evidence="3">The sequence shown here is derived from an EMBL/GenBank/DDBJ whole genome shotgun (WGS) entry which is preliminary data.</text>
</comment>
<dbReference type="GO" id="GO:0090313">
    <property type="term" value="P:regulation of protein targeting to membrane"/>
    <property type="evidence" value="ECO:0007669"/>
    <property type="project" value="TreeGrafter"/>
</dbReference>
<dbReference type="AlphaFoldDB" id="A0A1E3W4H1"/>
<evidence type="ECO:0000256" key="1">
    <source>
        <dbReference type="SAM" id="MobiDB-lite"/>
    </source>
</evidence>
<dbReference type="OrthoDB" id="5439561at2"/>
<gene>
    <name evidence="3" type="ORF">AUC69_00555</name>
</gene>
<sequence>MQQLTLDKLHVRNGTVILPESDGAPGKRVTGLDLDATLPHADGPLTFEASGSYDGDRVAASGSIGSFAQLLAGGPSSVKLALRSPDLLPDGATIDGAATYKDGTLTLAEFAARSGAHTLSGNATYADDTLTIAQGSFDKTPFAGRAKLADGALTVAVNAAIDGKPVGITGALNQIDQFFAGGEAPLALKVAAPDYLPAGADLSGTATYKDGAFALPRFTAASGADTLSGAALYKDDALSLSGFTAKLGERTIAGDATYKDDAVILDVTVTEDGKPAKIAGSVTAIDKLLGGEPAPIKITIDAPDRLPAPASVDGAAYYKDDTLVLTGFTAVSGPYRLTGNGTYKDDILVLDPITAATGEQTVSGAMTANLAGDVPTITATLNATSTGQAKDAAPPPEQTVPAEKAKTPAPPTGGNPLAAPPGSETEIAIAPPAAGIPAAEAPASEAPASKAPAPKPAAKPGTRDSGFGWRAEKIGVLALKGVNADITLTLDQAVHEGIRIGAATVKATLAGGKLTIAAPDLKAYGGGGSLNLVIDASGPAPAYSLKLALAGLDAYPFLRDVADFTTIEGKAALDADLAASGDSERAMVSSLNGSASFNFTDGALRGLNVANMLRTLTTGILTGWQFKQEAKTVFNKFGASFKIASGQAVTDDLRLLGPLVSVGGAGTVDIPAQRLKFRVNPFMLASVEGQSGKNNMLGFPVPIAVAGPWDNPAIYPDIVGVLENPVAAYSQLNALGGGLISMPTNLLGIDTGDGGLVEKSVAVPTAITKGVLGGIGQVLGVKKKDGAAPQGQAVAPQGETAPPVPGETAAPASGDAAPAEAEAPAAAQAPPPKRRPR</sequence>
<feature type="compositionally biased region" description="Low complexity" evidence="1">
    <location>
        <begin position="809"/>
        <end position="828"/>
    </location>
</feature>
<accession>A0A1E3W4H1</accession>
<dbReference type="GO" id="GO:0005886">
    <property type="term" value="C:plasma membrane"/>
    <property type="evidence" value="ECO:0007669"/>
    <property type="project" value="TreeGrafter"/>
</dbReference>
<feature type="domain" description="AsmA" evidence="2">
    <location>
        <begin position="468"/>
        <end position="652"/>
    </location>
</feature>
<feature type="compositionally biased region" description="Low complexity" evidence="1">
    <location>
        <begin position="787"/>
        <end position="798"/>
    </location>
</feature>
<evidence type="ECO:0000259" key="2">
    <source>
        <dbReference type="Pfam" id="PF05170"/>
    </source>
</evidence>
<feature type="non-terminal residue" evidence="3">
    <location>
        <position position="837"/>
    </location>
</feature>
<feature type="compositionally biased region" description="Low complexity" evidence="1">
    <location>
        <begin position="437"/>
        <end position="460"/>
    </location>
</feature>
<dbReference type="PANTHER" id="PTHR30441:SF4">
    <property type="entry name" value="PROTEIN ASMA"/>
    <property type="match status" value="1"/>
</dbReference>
<feature type="region of interest" description="Disordered" evidence="1">
    <location>
        <begin position="785"/>
        <end position="837"/>
    </location>
</feature>
<keyword evidence="4" id="KW-1185">Reference proteome</keyword>
<feature type="region of interest" description="Disordered" evidence="1">
    <location>
        <begin position="437"/>
        <end position="466"/>
    </location>
</feature>
<dbReference type="InterPro" id="IPR007844">
    <property type="entry name" value="AsmA"/>
</dbReference>